<dbReference type="GO" id="GO:0004668">
    <property type="term" value="F:protein-arginine deiminase activity"/>
    <property type="evidence" value="ECO:0007669"/>
    <property type="project" value="InterPro"/>
</dbReference>
<proteinExistence type="predicted"/>
<dbReference type="SUPFAM" id="SSF55909">
    <property type="entry name" value="Pentein"/>
    <property type="match status" value="1"/>
</dbReference>
<dbReference type="Pfam" id="PF04371">
    <property type="entry name" value="PAD_porph"/>
    <property type="match status" value="1"/>
</dbReference>
<evidence type="ECO:0000313" key="2">
    <source>
        <dbReference type="EMBL" id="QGY46664.1"/>
    </source>
</evidence>
<dbReference type="KEGG" id="mcos:GM418_24285"/>
<reference evidence="2 3" key="1">
    <citation type="submission" date="2019-11" db="EMBL/GenBank/DDBJ databases">
        <authorList>
            <person name="Zheng R.K."/>
            <person name="Sun C.M."/>
        </authorList>
    </citation>
    <scope>NUCLEOTIDE SEQUENCE [LARGE SCALE GENOMIC DNA]</scope>
    <source>
        <strain evidence="2 3">WC007</strain>
    </source>
</reference>
<keyword evidence="1" id="KW-0378">Hydrolase</keyword>
<sequence length="346" mass="39755">MEKENRKRLPAEWEKQSFLQLTFPHRNSDWEYLLDEVSTCFVDIIKTAAKFQDVLVVCDDVSRVKSYFDKPENIYFIQAESNDTWARDHSGITVLESNETVIHDYIFNGWAQKFEAELDNQITKKLFEKRIFGNCSLQSFDFVLEGGSIESDGKGTILTTSECLLSKNRNEQFTQKEIENILKKDFGANRILWLNHGYLAGDDTDSHIDTLARFCNENTIAYVGCNNPDDEHFEALQKMKNDMQQFTRPNGKPYDLIELPMPGACYDSEGDRLPATYANFTIINNAVLLPVYGVGEDEIAVEILKKCFPQKEIIPLNCSVLIEQHGSLHCITMQYPEPVKLNKENF</sequence>
<accession>A0A6I6K9B1</accession>
<organism evidence="2 3">
    <name type="scientific">Maribellus comscasis</name>
    <dbReference type="NCBI Taxonomy" id="2681766"/>
    <lineage>
        <taxon>Bacteria</taxon>
        <taxon>Pseudomonadati</taxon>
        <taxon>Bacteroidota</taxon>
        <taxon>Bacteroidia</taxon>
        <taxon>Marinilabiliales</taxon>
        <taxon>Prolixibacteraceae</taxon>
        <taxon>Maribellus</taxon>
    </lineage>
</organism>
<evidence type="ECO:0000256" key="1">
    <source>
        <dbReference type="ARBA" id="ARBA00022801"/>
    </source>
</evidence>
<dbReference type="GO" id="GO:0047632">
    <property type="term" value="F:agmatine deiminase activity"/>
    <property type="evidence" value="ECO:0007669"/>
    <property type="project" value="TreeGrafter"/>
</dbReference>
<protein>
    <submittedName>
        <fullName evidence="2">Agmatine deiminase</fullName>
    </submittedName>
</protein>
<dbReference type="PANTHER" id="PTHR31377:SF0">
    <property type="entry name" value="AGMATINE DEIMINASE-RELATED"/>
    <property type="match status" value="1"/>
</dbReference>
<dbReference type="AlphaFoldDB" id="A0A6I6K9B1"/>
<evidence type="ECO:0000313" key="3">
    <source>
        <dbReference type="Proteomes" id="UP000428260"/>
    </source>
</evidence>
<gene>
    <name evidence="2" type="ORF">GM418_24285</name>
</gene>
<dbReference type="RefSeq" id="WP_158869792.1">
    <property type="nucleotide sequence ID" value="NZ_CP046401.1"/>
</dbReference>
<keyword evidence="3" id="KW-1185">Reference proteome</keyword>
<dbReference type="Proteomes" id="UP000428260">
    <property type="component" value="Chromosome"/>
</dbReference>
<dbReference type="PANTHER" id="PTHR31377">
    <property type="entry name" value="AGMATINE DEIMINASE-RELATED"/>
    <property type="match status" value="1"/>
</dbReference>
<name>A0A6I6K9B1_9BACT</name>
<dbReference type="InterPro" id="IPR007466">
    <property type="entry name" value="Peptidyl-Arg-deiminase_porph"/>
</dbReference>
<dbReference type="EMBL" id="CP046401">
    <property type="protein sequence ID" value="QGY46664.1"/>
    <property type="molecule type" value="Genomic_DNA"/>
</dbReference>
<dbReference type="Gene3D" id="3.75.10.10">
    <property type="entry name" value="L-arginine/glycine Amidinotransferase, Chain A"/>
    <property type="match status" value="1"/>
</dbReference>
<dbReference type="GO" id="GO:0009446">
    <property type="term" value="P:putrescine biosynthetic process"/>
    <property type="evidence" value="ECO:0007669"/>
    <property type="project" value="InterPro"/>
</dbReference>